<accession>A0A6A5BB35</accession>
<dbReference type="Gene3D" id="3.40.50.150">
    <property type="entry name" value="Vaccinia Virus protein VP39"/>
    <property type="match status" value="1"/>
</dbReference>
<evidence type="ECO:0008006" key="4">
    <source>
        <dbReference type="Google" id="ProtNLM"/>
    </source>
</evidence>
<evidence type="ECO:0000256" key="1">
    <source>
        <dbReference type="SAM" id="MobiDB-lite"/>
    </source>
</evidence>
<comment type="caution">
    <text evidence="2">The sequence shown here is derived from an EMBL/GenBank/DDBJ whole genome shotgun (WGS) entry which is preliminary data.</text>
</comment>
<dbReference type="GeneID" id="68113627"/>
<dbReference type="RefSeq" id="XP_044559090.1">
    <property type="nucleotide sequence ID" value="XM_044710041.1"/>
</dbReference>
<feature type="region of interest" description="Disordered" evidence="1">
    <location>
        <begin position="29"/>
        <end position="77"/>
    </location>
</feature>
<proteinExistence type="predicted"/>
<feature type="compositionally biased region" description="Basic and acidic residues" evidence="1">
    <location>
        <begin position="175"/>
        <end position="192"/>
    </location>
</feature>
<feature type="compositionally biased region" description="Basic and acidic residues" evidence="1">
    <location>
        <begin position="29"/>
        <end position="76"/>
    </location>
</feature>
<dbReference type="EMBL" id="VFQX01000052">
    <property type="protein sequence ID" value="KAF0974377.1"/>
    <property type="molecule type" value="Genomic_DNA"/>
</dbReference>
<organism evidence="2 3">
    <name type="scientific">Naegleria fowleri</name>
    <name type="common">Brain eating amoeba</name>
    <dbReference type="NCBI Taxonomy" id="5763"/>
    <lineage>
        <taxon>Eukaryota</taxon>
        <taxon>Discoba</taxon>
        <taxon>Heterolobosea</taxon>
        <taxon>Tetramitia</taxon>
        <taxon>Eutetramitia</taxon>
        <taxon>Vahlkampfiidae</taxon>
        <taxon>Naegleria</taxon>
    </lineage>
</organism>
<dbReference type="Proteomes" id="UP000444721">
    <property type="component" value="Unassembled WGS sequence"/>
</dbReference>
<evidence type="ECO:0000313" key="2">
    <source>
        <dbReference type="EMBL" id="KAF0974377.1"/>
    </source>
</evidence>
<dbReference type="VEuPathDB" id="AmoebaDB:NF0089240"/>
<sequence length="518" mass="60721">MPNSEPNKIAFEELVERLDKYRNEGFFLDHHHGQDQHDHVVVGGEKRMMKEEENSEQEIKGDSEQEETTKQEEPKNSEIQFLFHAAQFMISNRLKKKDGEKVKLLIQAMKNPNHQQASPFIFPLAQSRKLQKNIIKNFGAQLLNQCLGEVIHTNVHTTAGNAGLDHSKQKNRKNSKIEVNRHHQEEENHSVEEQVEEEMVNQRDRSVHSANIHHNSQEGKKIEVDIHDLYQQSVQSSRDDVNLFEKMFKTHFQQKAPHVFREDFCGTGLLCCEWAKRSVENVSIGVDLDHDTIEWGRKHNIESKYSKFNVSDRIFMFTKNVLEFNWDEELRDCPLLLEQDEDTGKSFLRKADIICAYNYSVCLLHKRKDLMLYFKKVRESMADYGSIFLFDLFGGAKMLSVNDREYVRKDLPGGIMYEFEQTNYNPITEIVTGYIHFKLRDNSWIKKAFSYQFRKWGVRELKEALDEAGFSKIELYWASHDRDEDNHDVSGSIQFEKVKNIEKIEQSGSWTALFCCLK</sequence>
<dbReference type="SUPFAM" id="SSF53335">
    <property type="entry name" value="S-adenosyl-L-methionine-dependent methyltransferases"/>
    <property type="match status" value="1"/>
</dbReference>
<dbReference type="PANTHER" id="PTHR37211:SF1">
    <property type="entry name" value="EXPRESSED PROTEIN"/>
    <property type="match status" value="1"/>
</dbReference>
<dbReference type="InterPro" id="IPR029063">
    <property type="entry name" value="SAM-dependent_MTases_sf"/>
</dbReference>
<evidence type="ECO:0000313" key="3">
    <source>
        <dbReference type="Proteomes" id="UP000444721"/>
    </source>
</evidence>
<keyword evidence="3" id="KW-1185">Reference proteome</keyword>
<dbReference type="Gene3D" id="2.20.25.110">
    <property type="entry name" value="S-adenosyl-L-methionine-dependent methyltransferases"/>
    <property type="match status" value="1"/>
</dbReference>
<protein>
    <recommendedName>
        <fullName evidence="4">Methyltransferase domain-containing protein</fullName>
    </recommendedName>
</protein>
<dbReference type="CDD" id="cd02440">
    <property type="entry name" value="AdoMet_MTases"/>
    <property type="match status" value="1"/>
</dbReference>
<dbReference type="OrthoDB" id="3342809at2759"/>
<name>A0A6A5BB35_NAEFO</name>
<dbReference type="PANTHER" id="PTHR37211">
    <property type="entry name" value="EXPRESSED PROTEIN"/>
    <property type="match status" value="1"/>
</dbReference>
<feature type="region of interest" description="Disordered" evidence="1">
    <location>
        <begin position="159"/>
        <end position="218"/>
    </location>
</feature>
<gene>
    <name evidence="2" type="ORF">FDP41_006409</name>
</gene>
<dbReference type="AlphaFoldDB" id="A0A6A5BB35"/>
<dbReference type="VEuPathDB" id="AmoebaDB:NfTy_090150"/>
<dbReference type="VEuPathDB" id="AmoebaDB:FDP41_006409"/>
<reference evidence="2 3" key="1">
    <citation type="journal article" date="2019" name="Sci. Rep.">
        <title>Nanopore sequencing improves the draft genome of the human pathogenic amoeba Naegleria fowleri.</title>
        <authorList>
            <person name="Liechti N."/>
            <person name="Schurch N."/>
            <person name="Bruggmann R."/>
            <person name="Wittwer M."/>
        </authorList>
    </citation>
    <scope>NUCLEOTIDE SEQUENCE [LARGE SCALE GENOMIC DNA]</scope>
    <source>
        <strain evidence="2 3">ATCC 30894</strain>
    </source>
</reference>